<accession>A0A699ZNV5</accession>
<feature type="transmembrane region" description="Helical" evidence="2">
    <location>
        <begin position="119"/>
        <end position="139"/>
    </location>
</feature>
<keyword evidence="2" id="KW-0472">Membrane</keyword>
<keyword evidence="2" id="KW-0812">Transmembrane</keyword>
<organism evidence="3 4">
    <name type="scientific">Haematococcus lacustris</name>
    <name type="common">Green alga</name>
    <name type="synonym">Haematococcus pluvialis</name>
    <dbReference type="NCBI Taxonomy" id="44745"/>
    <lineage>
        <taxon>Eukaryota</taxon>
        <taxon>Viridiplantae</taxon>
        <taxon>Chlorophyta</taxon>
        <taxon>core chlorophytes</taxon>
        <taxon>Chlorophyceae</taxon>
        <taxon>CS clade</taxon>
        <taxon>Chlamydomonadales</taxon>
        <taxon>Haematococcaceae</taxon>
        <taxon>Haematococcus</taxon>
    </lineage>
</organism>
<comment type="caution">
    <text evidence="3">The sequence shown here is derived from an EMBL/GenBank/DDBJ whole genome shotgun (WGS) entry which is preliminary data.</text>
</comment>
<evidence type="ECO:0000313" key="4">
    <source>
        <dbReference type="Proteomes" id="UP000485058"/>
    </source>
</evidence>
<feature type="compositionally biased region" description="Polar residues" evidence="1">
    <location>
        <begin position="1"/>
        <end position="12"/>
    </location>
</feature>
<dbReference type="Proteomes" id="UP000485058">
    <property type="component" value="Unassembled WGS sequence"/>
</dbReference>
<protein>
    <submittedName>
        <fullName evidence="3">Uncharacterized protein</fullName>
    </submittedName>
</protein>
<sequence length="143" mass="15365">MTQSALMRQSNLCGLAPQRKHSPRSASTVLPICRRAHRHNGEVSGMQRSSAMHSVQGERGSTGVATPDEPARKETSPSAATTSDIASTPVASSEDSGTEQLPEKLTTWSYGKTKDPGLVTYYLVAAFAVPLLLIIIPFLPFNR</sequence>
<dbReference type="EMBL" id="BLLF01002390">
    <property type="protein sequence ID" value="GFH23891.1"/>
    <property type="molecule type" value="Genomic_DNA"/>
</dbReference>
<gene>
    <name evidence="3" type="ORF">HaLaN_21585</name>
</gene>
<keyword evidence="4" id="KW-1185">Reference proteome</keyword>
<evidence type="ECO:0000256" key="2">
    <source>
        <dbReference type="SAM" id="Phobius"/>
    </source>
</evidence>
<proteinExistence type="predicted"/>
<name>A0A699ZNV5_HAELA</name>
<evidence type="ECO:0000313" key="3">
    <source>
        <dbReference type="EMBL" id="GFH23891.1"/>
    </source>
</evidence>
<keyword evidence="2" id="KW-1133">Transmembrane helix</keyword>
<dbReference type="AlphaFoldDB" id="A0A699ZNV5"/>
<reference evidence="3 4" key="1">
    <citation type="submission" date="2020-02" db="EMBL/GenBank/DDBJ databases">
        <title>Draft genome sequence of Haematococcus lacustris strain NIES-144.</title>
        <authorList>
            <person name="Morimoto D."/>
            <person name="Nakagawa S."/>
            <person name="Yoshida T."/>
            <person name="Sawayama S."/>
        </authorList>
    </citation>
    <scope>NUCLEOTIDE SEQUENCE [LARGE SCALE GENOMIC DNA]</scope>
    <source>
        <strain evidence="3 4">NIES-144</strain>
    </source>
</reference>
<evidence type="ECO:0000256" key="1">
    <source>
        <dbReference type="SAM" id="MobiDB-lite"/>
    </source>
</evidence>
<feature type="region of interest" description="Disordered" evidence="1">
    <location>
        <begin position="1"/>
        <end position="104"/>
    </location>
</feature>
<feature type="compositionally biased region" description="Polar residues" evidence="1">
    <location>
        <begin position="76"/>
        <end position="99"/>
    </location>
</feature>
<feature type="non-terminal residue" evidence="3">
    <location>
        <position position="1"/>
    </location>
</feature>